<evidence type="ECO:0000313" key="1">
    <source>
        <dbReference type="EMBL" id="KAJ9088352.1"/>
    </source>
</evidence>
<accession>A0ACC2UPS5</accession>
<evidence type="ECO:0000313" key="2">
    <source>
        <dbReference type="Proteomes" id="UP001165960"/>
    </source>
</evidence>
<reference evidence="1" key="1">
    <citation type="submission" date="2022-04" db="EMBL/GenBank/DDBJ databases">
        <title>Genome of the entomopathogenic fungus Entomophthora muscae.</title>
        <authorList>
            <person name="Elya C."/>
            <person name="Lovett B.R."/>
            <person name="Lee E."/>
            <person name="Macias A.M."/>
            <person name="Hajek A.E."/>
            <person name="De Bivort B.L."/>
            <person name="Kasson M.T."/>
            <person name="De Fine Licht H.H."/>
            <person name="Stajich J.E."/>
        </authorList>
    </citation>
    <scope>NUCLEOTIDE SEQUENCE</scope>
    <source>
        <strain evidence="1">Berkeley</strain>
    </source>
</reference>
<dbReference type="Proteomes" id="UP001165960">
    <property type="component" value="Unassembled WGS sequence"/>
</dbReference>
<keyword evidence="2" id="KW-1185">Reference proteome</keyword>
<name>A0ACC2UPS5_9FUNG</name>
<protein>
    <submittedName>
        <fullName evidence="1">Uncharacterized protein</fullName>
    </submittedName>
</protein>
<organism evidence="1 2">
    <name type="scientific">Entomophthora muscae</name>
    <dbReference type="NCBI Taxonomy" id="34485"/>
    <lineage>
        <taxon>Eukaryota</taxon>
        <taxon>Fungi</taxon>
        <taxon>Fungi incertae sedis</taxon>
        <taxon>Zoopagomycota</taxon>
        <taxon>Entomophthoromycotina</taxon>
        <taxon>Entomophthoromycetes</taxon>
        <taxon>Entomophthorales</taxon>
        <taxon>Entomophthoraceae</taxon>
        <taxon>Entomophthora</taxon>
    </lineage>
</organism>
<comment type="caution">
    <text evidence="1">The sequence shown here is derived from an EMBL/GenBank/DDBJ whole genome shotgun (WGS) entry which is preliminary data.</text>
</comment>
<proteinExistence type="predicted"/>
<gene>
    <name evidence="1" type="ORF">DSO57_1024044</name>
</gene>
<dbReference type="EMBL" id="QTSX02000128">
    <property type="protein sequence ID" value="KAJ9088352.1"/>
    <property type="molecule type" value="Genomic_DNA"/>
</dbReference>
<sequence>MPEAPKNDAQTTSIYLMCPTILFTLQNTLQILKTTSEHQKIFSEQPSVIINPIIFQGKYNNLNAYLVHIEPPLTPKLTISYPETAPLGQANQLLGVIYLALTGCLNYAFSTSGPWSVAVKMLSYLVNYVLSFAGSRFCLSSTLTLTEPPRNHDILTGKPHRIPVAGSC</sequence>